<name>A0A0F8ZIH8_9ZZZZ</name>
<gene>
    <name evidence="1" type="ORF">LCGC14_2691180</name>
</gene>
<organism evidence="1">
    <name type="scientific">marine sediment metagenome</name>
    <dbReference type="NCBI Taxonomy" id="412755"/>
    <lineage>
        <taxon>unclassified sequences</taxon>
        <taxon>metagenomes</taxon>
        <taxon>ecological metagenomes</taxon>
    </lineage>
</organism>
<accession>A0A0F8ZIH8</accession>
<sequence>MSELNDMRGLFIDQIPVWIADYENFQEMPLELSADIDRLLETHPMSSDIAEIRSFLADRYNMLQDEIDGWKAASASGSKALLVKEGE</sequence>
<protein>
    <submittedName>
        <fullName evidence="1">Uncharacterized protein</fullName>
    </submittedName>
</protein>
<comment type="caution">
    <text evidence="1">The sequence shown here is derived from an EMBL/GenBank/DDBJ whole genome shotgun (WGS) entry which is preliminary data.</text>
</comment>
<evidence type="ECO:0000313" key="1">
    <source>
        <dbReference type="EMBL" id="KKK93607.1"/>
    </source>
</evidence>
<dbReference type="EMBL" id="LAZR01047701">
    <property type="protein sequence ID" value="KKK93607.1"/>
    <property type="molecule type" value="Genomic_DNA"/>
</dbReference>
<reference evidence="1" key="1">
    <citation type="journal article" date="2015" name="Nature">
        <title>Complex archaea that bridge the gap between prokaryotes and eukaryotes.</title>
        <authorList>
            <person name="Spang A."/>
            <person name="Saw J.H."/>
            <person name="Jorgensen S.L."/>
            <person name="Zaremba-Niedzwiedzka K."/>
            <person name="Martijn J."/>
            <person name="Lind A.E."/>
            <person name="van Eijk R."/>
            <person name="Schleper C."/>
            <person name="Guy L."/>
            <person name="Ettema T.J."/>
        </authorList>
    </citation>
    <scope>NUCLEOTIDE SEQUENCE</scope>
</reference>
<proteinExistence type="predicted"/>
<dbReference type="AlphaFoldDB" id="A0A0F8ZIH8"/>